<organism evidence="1 2">
    <name type="scientific">Xylanibacter ruminicola</name>
    <name type="common">Prevotella ruminicola</name>
    <dbReference type="NCBI Taxonomy" id="839"/>
    <lineage>
        <taxon>Bacteria</taxon>
        <taxon>Pseudomonadati</taxon>
        <taxon>Bacteroidota</taxon>
        <taxon>Bacteroidia</taxon>
        <taxon>Bacteroidales</taxon>
        <taxon>Prevotellaceae</taxon>
        <taxon>Xylanibacter</taxon>
    </lineage>
</organism>
<dbReference type="AlphaFoldDB" id="A0A1H5VW55"/>
<evidence type="ECO:0000313" key="1">
    <source>
        <dbReference type="EMBL" id="SEF91535.1"/>
    </source>
</evidence>
<dbReference type="Proteomes" id="UP000236735">
    <property type="component" value="Unassembled WGS sequence"/>
</dbReference>
<proteinExistence type="predicted"/>
<sequence>MTQQIMKAMTKSELAYKAGVSVDTLREWLKPHAEQLEAMGLKANARVLPPNVVMFLAEKYCIDIDD</sequence>
<reference evidence="1 2" key="1">
    <citation type="submission" date="2016-10" db="EMBL/GenBank/DDBJ databases">
        <authorList>
            <person name="de Groot N.N."/>
        </authorList>
    </citation>
    <scope>NUCLEOTIDE SEQUENCE [LARGE SCALE GENOMIC DNA]</scope>
    <source>
        <strain evidence="1 2">AR32</strain>
    </source>
</reference>
<evidence type="ECO:0008006" key="3">
    <source>
        <dbReference type="Google" id="ProtNLM"/>
    </source>
</evidence>
<accession>A0A1H5VW55</accession>
<name>A0A1H5VW55_XYLRU</name>
<protein>
    <recommendedName>
        <fullName evidence="3">DNA-binding protein</fullName>
    </recommendedName>
</protein>
<dbReference type="EMBL" id="FNUV01000005">
    <property type="protein sequence ID" value="SEF91535.1"/>
    <property type="molecule type" value="Genomic_DNA"/>
</dbReference>
<evidence type="ECO:0000313" key="2">
    <source>
        <dbReference type="Proteomes" id="UP000236735"/>
    </source>
</evidence>
<gene>
    <name evidence="1" type="ORF">SAMN05216354_2090</name>
</gene>